<dbReference type="HOGENOM" id="CLU_1309179_0_0_6"/>
<protein>
    <submittedName>
        <fullName evidence="1">Uncharacterized protein</fullName>
    </submittedName>
</protein>
<dbReference type="STRING" id="658445.H744_2c2830"/>
<evidence type="ECO:0000313" key="2">
    <source>
        <dbReference type="Proteomes" id="UP000032303"/>
    </source>
</evidence>
<gene>
    <name evidence="1" type="ORF">H744_2c2830</name>
</gene>
<dbReference type="Proteomes" id="UP000032303">
    <property type="component" value="Chromosome 2"/>
</dbReference>
<dbReference type="OrthoDB" id="9986277at2"/>
<reference evidence="1 2" key="1">
    <citation type="submission" date="2013-05" db="EMBL/GenBank/DDBJ databases">
        <title>Complete genome sequence of the lipase-producing bacterium Photobacterium gaetbulicola Gung47.</title>
        <authorList>
            <person name="Kim Y.-O."/>
        </authorList>
    </citation>
    <scope>NUCLEOTIDE SEQUENCE [LARGE SCALE GENOMIC DNA]</scope>
    <source>
        <strain evidence="1 2">Gung47</strain>
    </source>
</reference>
<dbReference type="EMBL" id="CP005974">
    <property type="protein sequence ID" value="AJR09483.1"/>
    <property type="molecule type" value="Genomic_DNA"/>
</dbReference>
<keyword evidence="2" id="KW-1185">Reference proteome</keyword>
<evidence type="ECO:0000313" key="1">
    <source>
        <dbReference type="EMBL" id="AJR09483.1"/>
    </source>
</evidence>
<sequence>MDRFVSIAALIHHLRAEKPEVDPEHLITLVALGAQSAKLLHLLKASGQPLGTIPSVRLQQELSLYGQQRFDSLAEELTLKRLLPLIHPHSTTSPYWLTPWAMQSLHTHPDWLFLMYYFEYSWYAINDGHLILDSLWQWHQTRALTLICYQLLMDSGQWDAIYGNAVEIIAIDHKRKRCLVMSQSPIERNQLGYHHEWRPLDHRYLERLCHGT</sequence>
<dbReference type="AlphaFoldDB" id="A0A0C5WQN6"/>
<accession>A0A0C5WQN6</accession>
<name>A0A0C5WQN6_9GAMM</name>
<dbReference type="PATRIC" id="fig|658445.3.peg.4876"/>
<dbReference type="KEGG" id="pgb:H744_2c2830"/>
<organism evidence="1 2">
    <name type="scientific">Photobacterium gaetbulicola Gung47</name>
    <dbReference type="NCBI Taxonomy" id="658445"/>
    <lineage>
        <taxon>Bacteria</taxon>
        <taxon>Pseudomonadati</taxon>
        <taxon>Pseudomonadota</taxon>
        <taxon>Gammaproteobacteria</taxon>
        <taxon>Vibrionales</taxon>
        <taxon>Vibrionaceae</taxon>
        <taxon>Photobacterium</taxon>
    </lineage>
</organism>
<proteinExistence type="predicted"/>